<dbReference type="PANTHER" id="PTHR33402">
    <property type="entry name" value="VQ MOTIF-CONTAINING PROTEIN 11-LIKE"/>
    <property type="match status" value="1"/>
</dbReference>
<dbReference type="AlphaFoldDB" id="A0A7I8L1S2"/>
<proteinExistence type="predicted"/>
<dbReference type="GO" id="GO:0005634">
    <property type="term" value="C:nucleus"/>
    <property type="evidence" value="ECO:0007669"/>
    <property type="project" value="UniProtKB-SubCell"/>
</dbReference>
<feature type="region of interest" description="Disordered" evidence="4">
    <location>
        <begin position="162"/>
        <end position="184"/>
    </location>
</feature>
<evidence type="ECO:0000313" key="7">
    <source>
        <dbReference type="Proteomes" id="UP000663760"/>
    </source>
</evidence>
<dbReference type="OrthoDB" id="783357at2759"/>
<feature type="compositionally biased region" description="Pro residues" evidence="4">
    <location>
        <begin position="60"/>
        <end position="72"/>
    </location>
</feature>
<evidence type="ECO:0000256" key="2">
    <source>
        <dbReference type="ARBA" id="ARBA00022553"/>
    </source>
</evidence>
<sequence length="249" mass="26248">MGLAGPEGKWDFGAKPTQRLAVSRDPKIERNNTTSPPSPFFTTPLLLPPPSSTTATMDKLPPPGTAAGPPPSTTFVHADATSFREVVQRLTGPLDEARGGATVRPPSPPVRAPRPAAAPPGPRVTGLKRPFGLQERRQGPPRPALVIPNPVAVQGLTFTPVTSPGITSPSSPSIAGRWSPLTSPSTDMAKLSIVEEAAAGQEKLNEAAEERAIKEKRFYLHPSPRSSGQRTAEPELLHLFPTTSPAIGP</sequence>
<evidence type="ECO:0000313" key="6">
    <source>
        <dbReference type="EMBL" id="CAA7403961.1"/>
    </source>
</evidence>
<feature type="compositionally biased region" description="Pro residues" evidence="4">
    <location>
        <begin position="105"/>
        <end position="122"/>
    </location>
</feature>
<comment type="subcellular location">
    <subcellularLocation>
        <location evidence="1">Nucleus</location>
    </subcellularLocation>
</comment>
<keyword evidence="7" id="KW-1185">Reference proteome</keyword>
<feature type="region of interest" description="Disordered" evidence="4">
    <location>
        <begin position="220"/>
        <end position="249"/>
    </location>
</feature>
<dbReference type="EMBL" id="LR746273">
    <property type="protein sequence ID" value="CAA7403961.1"/>
    <property type="molecule type" value="Genomic_DNA"/>
</dbReference>
<keyword evidence="2" id="KW-0597">Phosphoprotein</keyword>
<reference evidence="6" key="1">
    <citation type="submission" date="2020-02" db="EMBL/GenBank/DDBJ databases">
        <authorList>
            <person name="Scholz U."/>
            <person name="Mascher M."/>
            <person name="Fiebig A."/>
        </authorList>
    </citation>
    <scope>NUCLEOTIDE SEQUENCE</scope>
</reference>
<evidence type="ECO:0000259" key="5">
    <source>
        <dbReference type="Pfam" id="PF05678"/>
    </source>
</evidence>
<organism evidence="6 7">
    <name type="scientific">Spirodela intermedia</name>
    <name type="common">Intermediate duckweed</name>
    <dbReference type="NCBI Taxonomy" id="51605"/>
    <lineage>
        <taxon>Eukaryota</taxon>
        <taxon>Viridiplantae</taxon>
        <taxon>Streptophyta</taxon>
        <taxon>Embryophyta</taxon>
        <taxon>Tracheophyta</taxon>
        <taxon>Spermatophyta</taxon>
        <taxon>Magnoliopsida</taxon>
        <taxon>Liliopsida</taxon>
        <taxon>Araceae</taxon>
        <taxon>Lemnoideae</taxon>
        <taxon>Spirodela</taxon>
    </lineage>
</organism>
<accession>A0A7I8L1S2</accession>
<keyword evidence="3" id="KW-0539">Nucleus</keyword>
<dbReference type="PANTHER" id="PTHR33402:SF22">
    <property type="entry name" value="VQ MOTIF-CONTAINING PROTEIN 31"/>
    <property type="match status" value="1"/>
</dbReference>
<dbReference type="Proteomes" id="UP000663760">
    <property type="component" value="Chromosome 10"/>
</dbReference>
<protein>
    <recommendedName>
        <fullName evidence="5">VQ domain-containing protein</fullName>
    </recommendedName>
</protein>
<dbReference type="InterPro" id="IPR008889">
    <property type="entry name" value="VQ"/>
</dbReference>
<evidence type="ECO:0000256" key="4">
    <source>
        <dbReference type="SAM" id="MobiDB-lite"/>
    </source>
</evidence>
<feature type="compositionally biased region" description="Low complexity" evidence="4">
    <location>
        <begin position="162"/>
        <end position="173"/>
    </location>
</feature>
<evidence type="ECO:0000256" key="1">
    <source>
        <dbReference type="ARBA" id="ARBA00004123"/>
    </source>
</evidence>
<feature type="region of interest" description="Disordered" evidence="4">
    <location>
        <begin position="92"/>
        <end position="147"/>
    </location>
</feature>
<evidence type="ECO:0000256" key="3">
    <source>
        <dbReference type="ARBA" id="ARBA00023242"/>
    </source>
</evidence>
<dbReference type="Pfam" id="PF05678">
    <property type="entry name" value="VQ"/>
    <property type="match status" value="1"/>
</dbReference>
<feature type="domain" description="VQ" evidence="5">
    <location>
        <begin position="70"/>
        <end position="92"/>
    </location>
</feature>
<feature type="region of interest" description="Disordered" evidence="4">
    <location>
        <begin position="1"/>
        <end position="74"/>
    </location>
</feature>
<dbReference type="InterPro" id="IPR039611">
    <property type="entry name" value="VQ_4/11/13/19/31/33"/>
</dbReference>
<gene>
    <name evidence="6" type="ORF">SI8410_10014639</name>
</gene>
<name>A0A7I8L1S2_SPIIN</name>